<evidence type="ECO:0000256" key="1">
    <source>
        <dbReference type="SAM" id="MobiDB-lite"/>
    </source>
</evidence>
<sequence>MRVLHLTKLGRDVPEMPCSVYFEQGPWKALVAYHSQSPEPPETEPSLHEATRIVAALGGFLGRKGDGEPGTKSLWGGLQRLDDLTNMYRVFSRSRAPPRVQQTYGQKSGQVGQGSSASRGA</sequence>
<dbReference type="Proteomes" id="UP001254608">
    <property type="component" value="Unassembled WGS sequence"/>
</dbReference>
<name>A0ABU2WFS4_9GAMM</name>
<reference evidence="3 4" key="1">
    <citation type="submission" date="2023-09" db="EMBL/GenBank/DDBJ databases">
        <authorList>
            <person name="Rey-Velasco X."/>
        </authorList>
    </citation>
    <scope>NUCLEOTIDE SEQUENCE [LARGE SCALE GENOMIC DNA]</scope>
    <source>
        <strain evidence="3 4">W345</strain>
    </source>
</reference>
<evidence type="ECO:0000313" key="3">
    <source>
        <dbReference type="EMBL" id="MDT0496469.1"/>
    </source>
</evidence>
<feature type="region of interest" description="Disordered" evidence="1">
    <location>
        <begin position="93"/>
        <end position="121"/>
    </location>
</feature>
<dbReference type="EMBL" id="JAVRIC010000004">
    <property type="protein sequence ID" value="MDT0496469.1"/>
    <property type="molecule type" value="Genomic_DNA"/>
</dbReference>
<dbReference type="RefSeq" id="WP_311363861.1">
    <property type="nucleotide sequence ID" value="NZ_JAVRIC010000004.1"/>
</dbReference>
<dbReference type="SUPFAM" id="SSF53098">
    <property type="entry name" value="Ribonuclease H-like"/>
    <property type="match status" value="1"/>
</dbReference>
<accession>A0ABU2WFS4</accession>
<proteinExistence type="predicted"/>
<dbReference type="InterPro" id="IPR047768">
    <property type="entry name" value="Tn5p-like"/>
</dbReference>
<comment type="caution">
    <text evidence="3">The sequence shown here is derived from an EMBL/GenBank/DDBJ whole genome shotgun (WGS) entry which is preliminary data.</text>
</comment>
<dbReference type="InterPro" id="IPR012337">
    <property type="entry name" value="RNaseH-like_sf"/>
</dbReference>
<dbReference type="PANTHER" id="PTHR37319">
    <property type="entry name" value="TRANSPOSASE"/>
    <property type="match status" value="1"/>
</dbReference>
<feature type="domain" description="Transposase Tn5 dimerisation" evidence="2">
    <location>
        <begin position="2"/>
        <end position="85"/>
    </location>
</feature>
<dbReference type="InterPro" id="IPR003201">
    <property type="entry name" value="Transposase_Tn5"/>
</dbReference>
<organism evidence="3 4">
    <name type="scientific">Banduia mediterranea</name>
    <dbReference type="NCBI Taxonomy" id="3075609"/>
    <lineage>
        <taxon>Bacteria</taxon>
        <taxon>Pseudomonadati</taxon>
        <taxon>Pseudomonadota</taxon>
        <taxon>Gammaproteobacteria</taxon>
        <taxon>Nevskiales</taxon>
        <taxon>Algiphilaceae</taxon>
        <taxon>Banduia</taxon>
    </lineage>
</organism>
<dbReference type="InterPro" id="IPR014737">
    <property type="entry name" value="Transposase_Tn5-like_C"/>
</dbReference>
<dbReference type="Pfam" id="PF02281">
    <property type="entry name" value="Dimer_Tnp_Tn5"/>
    <property type="match status" value="1"/>
</dbReference>
<evidence type="ECO:0000313" key="4">
    <source>
        <dbReference type="Proteomes" id="UP001254608"/>
    </source>
</evidence>
<keyword evidence="4" id="KW-1185">Reference proteome</keyword>
<gene>
    <name evidence="3" type="ORF">RM530_03700</name>
</gene>
<dbReference type="PANTHER" id="PTHR37319:SF1">
    <property type="entry name" value="TRANSPOSASE TN5 DIMERISATION DOMAIN-CONTAINING PROTEIN"/>
    <property type="match status" value="1"/>
</dbReference>
<evidence type="ECO:0000259" key="2">
    <source>
        <dbReference type="Pfam" id="PF02281"/>
    </source>
</evidence>
<dbReference type="Gene3D" id="1.10.740.10">
    <property type="entry name" value="Transferase Inhibitor Protein From Tn5, Chain"/>
    <property type="match status" value="1"/>
</dbReference>
<protein>
    <submittedName>
        <fullName evidence="3">IS4 family transposase</fullName>
    </submittedName>
</protein>
<feature type="compositionally biased region" description="Low complexity" evidence="1">
    <location>
        <begin position="105"/>
        <end position="121"/>
    </location>
</feature>